<keyword evidence="2" id="KW-1185">Reference proteome</keyword>
<protein>
    <submittedName>
        <fullName evidence="1">Uncharacterized protein</fullName>
    </submittedName>
</protein>
<sequence>MTGRLHECCCRFGRGKWLFACAKMAFSPRLRARDVSRDGRFFGGCGATVASAPQTLWTLQQ</sequence>
<organism evidence="1 2">
    <name type="scientific">Phytophthora palmivora</name>
    <dbReference type="NCBI Taxonomy" id="4796"/>
    <lineage>
        <taxon>Eukaryota</taxon>
        <taxon>Sar</taxon>
        <taxon>Stramenopiles</taxon>
        <taxon>Oomycota</taxon>
        <taxon>Peronosporomycetes</taxon>
        <taxon>Peronosporales</taxon>
        <taxon>Peronosporaceae</taxon>
        <taxon>Phytophthora</taxon>
    </lineage>
</organism>
<dbReference type="EMBL" id="NCKW01020734">
    <property type="protein sequence ID" value="POM57432.1"/>
    <property type="molecule type" value="Genomic_DNA"/>
</dbReference>
<evidence type="ECO:0000313" key="2">
    <source>
        <dbReference type="Proteomes" id="UP000237271"/>
    </source>
</evidence>
<reference evidence="1 2" key="1">
    <citation type="journal article" date="2017" name="Genome Biol. Evol.">
        <title>Phytophthora megakarya and P. palmivora, closely related causal agents of cacao black pod rot, underwent increases in genome sizes and gene numbers by different mechanisms.</title>
        <authorList>
            <person name="Ali S.S."/>
            <person name="Shao J."/>
            <person name="Lary D.J."/>
            <person name="Kronmiller B."/>
            <person name="Shen D."/>
            <person name="Strem M.D."/>
            <person name="Amoako-Attah I."/>
            <person name="Akrofi A.Y."/>
            <person name="Begoude B.A."/>
            <person name="Ten Hoopen G.M."/>
            <person name="Coulibaly K."/>
            <person name="Kebe B.I."/>
            <person name="Melnick R.L."/>
            <person name="Guiltinan M.J."/>
            <person name="Tyler B.M."/>
            <person name="Meinhardt L.W."/>
            <person name="Bailey B.A."/>
        </authorList>
    </citation>
    <scope>NUCLEOTIDE SEQUENCE [LARGE SCALE GENOMIC DNA]</scope>
    <source>
        <strain evidence="2">sbr112.9</strain>
    </source>
</reference>
<dbReference type="Proteomes" id="UP000237271">
    <property type="component" value="Unassembled WGS sequence"/>
</dbReference>
<gene>
    <name evidence="1" type="ORF">PHPALM_38056</name>
</gene>
<proteinExistence type="predicted"/>
<dbReference type="AlphaFoldDB" id="A0A2P4WVW6"/>
<name>A0A2P4WVW6_9STRA</name>
<accession>A0A2P4WVW6</accession>
<evidence type="ECO:0000313" key="1">
    <source>
        <dbReference type="EMBL" id="POM57432.1"/>
    </source>
</evidence>
<comment type="caution">
    <text evidence="1">The sequence shown here is derived from an EMBL/GenBank/DDBJ whole genome shotgun (WGS) entry which is preliminary data.</text>
</comment>